<evidence type="ECO:0000256" key="1">
    <source>
        <dbReference type="ARBA" id="ARBA00023015"/>
    </source>
</evidence>
<proteinExistence type="predicted"/>
<organism evidence="5 6">
    <name type="scientific">Arenicella chitinivorans</name>
    <dbReference type="NCBI Taxonomy" id="1329800"/>
    <lineage>
        <taxon>Bacteria</taxon>
        <taxon>Pseudomonadati</taxon>
        <taxon>Pseudomonadota</taxon>
        <taxon>Gammaproteobacteria</taxon>
        <taxon>Arenicellales</taxon>
        <taxon>Arenicellaceae</taxon>
        <taxon>Arenicella</taxon>
    </lineage>
</organism>
<evidence type="ECO:0000313" key="6">
    <source>
        <dbReference type="Proteomes" id="UP000614811"/>
    </source>
</evidence>
<dbReference type="GO" id="GO:0043200">
    <property type="term" value="P:response to amino acid"/>
    <property type="evidence" value="ECO:0007669"/>
    <property type="project" value="TreeGrafter"/>
</dbReference>
<reference evidence="5" key="2">
    <citation type="submission" date="2020-09" db="EMBL/GenBank/DDBJ databases">
        <authorList>
            <person name="Sun Q."/>
            <person name="Kim S."/>
        </authorList>
    </citation>
    <scope>NUCLEOTIDE SEQUENCE</scope>
    <source>
        <strain evidence="5">KCTC 12711</strain>
    </source>
</reference>
<reference evidence="5" key="1">
    <citation type="journal article" date="2014" name="Int. J. Syst. Evol. Microbiol.">
        <title>Complete genome sequence of Corynebacterium casei LMG S-19264T (=DSM 44701T), isolated from a smear-ripened cheese.</title>
        <authorList>
            <consortium name="US DOE Joint Genome Institute (JGI-PGF)"/>
            <person name="Walter F."/>
            <person name="Albersmeier A."/>
            <person name="Kalinowski J."/>
            <person name="Ruckert C."/>
        </authorList>
    </citation>
    <scope>NUCLEOTIDE SEQUENCE</scope>
    <source>
        <strain evidence="5">KCTC 12711</strain>
    </source>
</reference>
<dbReference type="EMBL" id="BMXA01000001">
    <property type="protein sequence ID" value="GGZ97324.1"/>
    <property type="molecule type" value="Genomic_DNA"/>
</dbReference>
<keyword evidence="3" id="KW-0804">Transcription</keyword>
<name>A0A918RG01_9GAMM</name>
<dbReference type="AlphaFoldDB" id="A0A918RG01"/>
<dbReference type="PROSITE" id="PS50956">
    <property type="entry name" value="HTH_ASNC_2"/>
    <property type="match status" value="1"/>
</dbReference>
<dbReference type="SUPFAM" id="SSF46785">
    <property type="entry name" value="Winged helix' DNA-binding domain"/>
    <property type="match status" value="1"/>
</dbReference>
<gene>
    <name evidence="5" type="ORF">GCM10008090_02000</name>
</gene>
<dbReference type="SMART" id="SM00344">
    <property type="entry name" value="HTH_ASNC"/>
    <property type="match status" value="1"/>
</dbReference>
<dbReference type="GO" id="GO:0006355">
    <property type="term" value="P:regulation of DNA-templated transcription"/>
    <property type="evidence" value="ECO:0007669"/>
    <property type="project" value="UniProtKB-ARBA"/>
</dbReference>
<keyword evidence="2" id="KW-0238">DNA-binding</keyword>
<dbReference type="InterPro" id="IPR036390">
    <property type="entry name" value="WH_DNA-bd_sf"/>
</dbReference>
<dbReference type="CDD" id="cd00090">
    <property type="entry name" value="HTH_ARSR"/>
    <property type="match status" value="1"/>
</dbReference>
<keyword evidence="6" id="KW-1185">Reference proteome</keyword>
<dbReference type="InterPro" id="IPR019885">
    <property type="entry name" value="Tscrpt_reg_HTH_AsnC-type_CS"/>
</dbReference>
<sequence length="158" mass="18049">MIDLSPQDITILELLQENADRSSADIAEQLNMSQSPCWRRINRLEQEGVIEKKVALVNRDALGMDLVAFTTINLSQAGRQNMEMFEAAVAKLDEVVECYTMTGAWDYMLKVVVRDIRHYEIFVRNHLLVKVPNIGEIHSHMAVTEIKNTTELPLHTQL</sequence>
<dbReference type="Proteomes" id="UP000614811">
    <property type="component" value="Unassembled WGS sequence"/>
</dbReference>
<dbReference type="Gene3D" id="3.30.70.920">
    <property type="match status" value="1"/>
</dbReference>
<dbReference type="Pfam" id="PF01037">
    <property type="entry name" value="AsnC_trans_reg"/>
    <property type="match status" value="1"/>
</dbReference>
<evidence type="ECO:0000256" key="2">
    <source>
        <dbReference type="ARBA" id="ARBA00023125"/>
    </source>
</evidence>
<dbReference type="InterPro" id="IPR011991">
    <property type="entry name" value="ArsR-like_HTH"/>
</dbReference>
<keyword evidence="1" id="KW-0805">Transcription regulation</keyword>
<dbReference type="Gene3D" id="1.10.10.10">
    <property type="entry name" value="Winged helix-like DNA-binding domain superfamily/Winged helix DNA-binding domain"/>
    <property type="match status" value="1"/>
</dbReference>
<dbReference type="InterPro" id="IPR019888">
    <property type="entry name" value="Tscrpt_reg_AsnC-like"/>
</dbReference>
<comment type="caution">
    <text evidence="5">The sequence shown here is derived from an EMBL/GenBank/DDBJ whole genome shotgun (WGS) entry which is preliminary data.</text>
</comment>
<dbReference type="PANTHER" id="PTHR30154:SF17">
    <property type="entry name" value="DNA-BINDING TRANSCRIPTIONAL ACTIVATOR DECR"/>
    <property type="match status" value="1"/>
</dbReference>
<dbReference type="SUPFAM" id="SSF54909">
    <property type="entry name" value="Dimeric alpha+beta barrel"/>
    <property type="match status" value="1"/>
</dbReference>
<feature type="domain" description="HTH asnC-type" evidence="4">
    <location>
        <begin position="4"/>
        <end position="65"/>
    </location>
</feature>
<dbReference type="InterPro" id="IPR036388">
    <property type="entry name" value="WH-like_DNA-bd_sf"/>
</dbReference>
<dbReference type="PRINTS" id="PR00033">
    <property type="entry name" value="HTHASNC"/>
</dbReference>
<evidence type="ECO:0000313" key="5">
    <source>
        <dbReference type="EMBL" id="GGZ97324.1"/>
    </source>
</evidence>
<dbReference type="InterPro" id="IPR019887">
    <property type="entry name" value="Tscrpt_reg_AsnC/Lrp_C"/>
</dbReference>
<dbReference type="GO" id="GO:0043565">
    <property type="term" value="F:sequence-specific DNA binding"/>
    <property type="evidence" value="ECO:0007669"/>
    <property type="project" value="InterPro"/>
</dbReference>
<dbReference type="InterPro" id="IPR011008">
    <property type="entry name" value="Dimeric_a/b-barrel"/>
</dbReference>
<dbReference type="GO" id="GO:0005829">
    <property type="term" value="C:cytosol"/>
    <property type="evidence" value="ECO:0007669"/>
    <property type="project" value="TreeGrafter"/>
</dbReference>
<dbReference type="PROSITE" id="PS00519">
    <property type="entry name" value="HTH_ASNC_1"/>
    <property type="match status" value="1"/>
</dbReference>
<protein>
    <submittedName>
        <fullName evidence="5">AsnC family transcriptional regulator</fullName>
    </submittedName>
</protein>
<dbReference type="InterPro" id="IPR000485">
    <property type="entry name" value="AsnC-type_HTH_dom"/>
</dbReference>
<evidence type="ECO:0000259" key="4">
    <source>
        <dbReference type="PROSITE" id="PS50956"/>
    </source>
</evidence>
<dbReference type="RefSeq" id="WP_189398142.1">
    <property type="nucleotide sequence ID" value="NZ_BMXA01000001.1"/>
</dbReference>
<dbReference type="Pfam" id="PF13412">
    <property type="entry name" value="HTH_24"/>
    <property type="match status" value="1"/>
</dbReference>
<accession>A0A918RG01</accession>
<dbReference type="PANTHER" id="PTHR30154">
    <property type="entry name" value="LEUCINE-RESPONSIVE REGULATORY PROTEIN"/>
    <property type="match status" value="1"/>
</dbReference>
<evidence type="ECO:0000256" key="3">
    <source>
        <dbReference type="ARBA" id="ARBA00023163"/>
    </source>
</evidence>